<accession>A0A4Y2JAT6</accession>
<organism evidence="1 2">
    <name type="scientific">Araneus ventricosus</name>
    <name type="common">Orbweaver spider</name>
    <name type="synonym">Epeira ventricosa</name>
    <dbReference type="NCBI Taxonomy" id="182803"/>
    <lineage>
        <taxon>Eukaryota</taxon>
        <taxon>Metazoa</taxon>
        <taxon>Ecdysozoa</taxon>
        <taxon>Arthropoda</taxon>
        <taxon>Chelicerata</taxon>
        <taxon>Arachnida</taxon>
        <taxon>Araneae</taxon>
        <taxon>Araneomorphae</taxon>
        <taxon>Entelegynae</taxon>
        <taxon>Araneoidea</taxon>
        <taxon>Araneidae</taxon>
        <taxon>Araneus</taxon>
    </lineage>
</organism>
<feature type="non-terminal residue" evidence="1">
    <location>
        <position position="1"/>
    </location>
</feature>
<dbReference type="Proteomes" id="UP000499080">
    <property type="component" value="Unassembled WGS sequence"/>
</dbReference>
<dbReference type="AlphaFoldDB" id="A0A4Y2JAT6"/>
<comment type="caution">
    <text evidence="1">The sequence shown here is derived from an EMBL/GenBank/DDBJ whole genome shotgun (WGS) entry which is preliminary data.</text>
</comment>
<dbReference type="EMBL" id="BGPR01003304">
    <property type="protein sequence ID" value="GBM86342.1"/>
    <property type="molecule type" value="Genomic_DNA"/>
</dbReference>
<sequence length="54" mass="6138">GCKELRWCDGFTRYCKYLMDHPACRGLSYLKAILNPSLVLLSSASREARLCSKL</sequence>
<reference evidence="1 2" key="1">
    <citation type="journal article" date="2019" name="Sci. Rep.">
        <title>Orb-weaving spider Araneus ventricosus genome elucidates the spidroin gene catalogue.</title>
        <authorList>
            <person name="Kono N."/>
            <person name="Nakamura H."/>
            <person name="Ohtoshi R."/>
            <person name="Moran D.A.P."/>
            <person name="Shinohara A."/>
            <person name="Yoshida Y."/>
            <person name="Fujiwara M."/>
            <person name="Mori M."/>
            <person name="Tomita M."/>
            <person name="Arakawa K."/>
        </authorList>
    </citation>
    <scope>NUCLEOTIDE SEQUENCE [LARGE SCALE GENOMIC DNA]</scope>
</reference>
<name>A0A4Y2JAT6_ARAVE</name>
<protein>
    <submittedName>
        <fullName evidence="1">Uncharacterized protein</fullName>
    </submittedName>
</protein>
<evidence type="ECO:0000313" key="1">
    <source>
        <dbReference type="EMBL" id="GBM86342.1"/>
    </source>
</evidence>
<proteinExistence type="predicted"/>
<keyword evidence="2" id="KW-1185">Reference proteome</keyword>
<gene>
    <name evidence="1" type="ORF">AVEN_36235_1</name>
</gene>
<evidence type="ECO:0000313" key="2">
    <source>
        <dbReference type="Proteomes" id="UP000499080"/>
    </source>
</evidence>